<reference evidence="1" key="2">
    <citation type="submission" date="2020-09" db="EMBL/GenBank/DDBJ databases">
        <authorList>
            <person name="Sun Q."/>
            <person name="Zhou Y."/>
        </authorList>
    </citation>
    <scope>NUCLEOTIDE SEQUENCE</scope>
    <source>
        <strain evidence="1">CGMCC 1.16134</strain>
    </source>
</reference>
<proteinExistence type="predicted"/>
<dbReference type="Proteomes" id="UP000637643">
    <property type="component" value="Unassembled WGS sequence"/>
</dbReference>
<protein>
    <submittedName>
        <fullName evidence="1">Uncharacterized protein</fullName>
    </submittedName>
</protein>
<evidence type="ECO:0000313" key="1">
    <source>
        <dbReference type="EMBL" id="GGG08723.1"/>
    </source>
</evidence>
<sequence>MTYSDPKTATIVGRQECDPYTDLLKDRTKVIQKGKCQGNFNILYGSKYSSNSANRWDCSMIPRIPLR</sequence>
<gene>
    <name evidence="1" type="ORF">GCM10010912_61640</name>
</gene>
<dbReference type="EMBL" id="BMKR01000046">
    <property type="protein sequence ID" value="GGG08723.1"/>
    <property type="molecule type" value="Genomic_DNA"/>
</dbReference>
<reference evidence="1" key="1">
    <citation type="journal article" date="2014" name="Int. J. Syst. Evol. Microbiol.">
        <title>Complete genome sequence of Corynebacterium casei LMG S-19264T (=DSM 44701T), isolated from a smear-ripened cheese.</title>
        <authorList>
            <consortium name="US DOE Joint Genome Institute (JGI-PGF)"/>
            <person name="Walter F."/>
            <person name="Albersmeier A."/>
            <person name="Kalinowski J."/>
            <person name="Ruckert C."/>
        </authorList>
    </citation>
    <scope>NUCLEOTIDE SEQUENCE</scope>
    <source>
        <strain evidence="1">CGMCC 1.16134</strain>
    </source>
</reference>
<comment type="caution">
    <text evidence="1">The sequence shown here is derived from an EMBL/GenBank/DDBJ whole genome shotgun (WGS) entry which is preliminary data.</text>
</comment>
<dbReference type="AlphaFoldDB" id="A0A917FWL0"/>
<organism evidence="1 2">
    <name type="scientific">Paenibacillus albidus</name>
    <dbReference type="NCBI Taxonomy" id="2041023"/>
    <lineage>
        <taxon>Bacteria</taxon>
        <taxon>Bacillati</taxon>
        <taxon>Bacillota</taxon>
        <taxon>Bacilli</taxon>
        <taxon>Bacillales</taxon>
        <taxon>Paenibacillaceae</taxon>
        <taxon>Paenibacillus</taxon>
    </lineage>
</organism>
<accession>A0A917FWL0</accession>
<evidence type="ECO:0000313" key="2">
    <source>
        <dbReference type="Proteomes" id="UP000637643"/>
    </source>
</evidence>
<keyword evidence="2" id="KW-1185">Reference proteome</keyword>
<name>A0A917FWL0_9BACL</name>